<dbReference type="EMBL" id="FQUO01000006">
    <property type="protein sequence ID" value="SHF25952.1"/>
    <property type="molecule type" value="Genomic_DNA"/>
</dbReference>
<organism evidence="2 3">
    <name type="scientific">Cnuella takakiae</name>
    <dbReference type="NCBI Taxonomy" id="1302690"/>
    <lineage>
        <taxon>Bacteria</taxon>
        <taxon>Pseudomonadati</taxon>
        <taxon>Bacteroidota</taxon>
        <taxon>Chitinophagia</taxon>
        <taxon>Chitinophagales</taxon>
        <taxon>Chitinophagaceae</taxon>
        <taxon>Cnuella</taxon>
    </lineage>
</organism>
<feature type="transmembrane region" description="Helical" evidence="1">
    <location>
        <begin position="12"/>
        <end position="28"/>
    </location>
</feature>
<protein>
    <submittedName>
        <fullName evidence="2">Uncharacterized protein</fullName>
    </submittedName>
</protein>
<keyword evidence="3" id="KW-1185">Reference proteome</keyword>
<accession>A0A1M5A7W1</accession>
<feature type="transmembrane region" description="Helical" evidence="1">
    <location>
        <begin position="57"/>
        <end position="76"/>
    </location>
</feature>
<evidence type="ECO:0000256" key="1">
    <source>
        <dbReference type="SAM" id="Phobius"/>
    </source>
</evidence>
<name>A0A1M5A7W1_9BACT</name>
<dbReference type="AlphaFoldDB" id="A0A1M5A7W1"/>
<evidence type="ECO:0000313" key="3">
    <source>
        <dbReference type="Proteomes" id="UP000184368"/>
    </source>
</evidence>
<gene>
    <name evidence="2" type="ORF">SAMN05444008_106139</name>
</gene>
<dbReference type="Proteomes" id="UP000184368">
    <property type="component" value="Unassembled WGS sequence"/>
</dbReference>
<keyword evidence="1" id="KW-1133">Transmembrane helix</keyword>
<sequence>MNALLLPARLRWLSLAALAVGFALYFATDFSLGGSSPLALLLAIGSGWLLRIKEPIGGNLLVGFGGAALLVFPFLYEAPYWYSLLALPMAVDGGQGLWHWWNEG</sequence>
<evidence type="ECO:0000313" key="2">
    <source>
        <dbReference type="EMBL" id="SHF25952.1"/>
    </source>
</evidence>
<keyword evidence="1" id="KW-0472">Membrane</keyword>
<dbReference type="STRING" id="1302690.BUE76_09330"/>
<keyword evidence="1" id="KW-0812">Transmembrane</keyword>
<dbReference type="RefSeq" id="WP_073042355.1">
    <property type="nucleotide sequence ID" value="NZ_FQUO01000006.1"/>
</dbReference>
<reference evidence="2 3" key="1">
    <citation type="submission" date="2016-11" db="EMBL/GenBank/DDBJ databases">
        <authorList>
            <person name="Jaros S."/>
            <person name="Januszkiewicz K."/>
            <person name="Wedrychowicz H."/>
        </authorList>
    </citation>
    <scope>NUCLEOTIDE SEQUENCE [LARGE SCALE GENOMIC DNA]</scope>
    <source>
        <strain evidence="2 3">DSM 26897</strain>
    </source>
</reference>
<feature type="transmembrane region" description="Helical" evidence="1">
    <location>
        <begin position="34"/>
        <end position="50"/>
    </location>
</feature>
<proteinExistence type="predicted"/>